<comment type="caution">
    <text evidence="7">The sequence shown here is derived from an EMBL/GenBank/DDBJ whole genome shotgun (WGS) entry which is preliminary data.</text>
</comment>
<dbReference type="EMBL" id="MU155152">
    <property type="protein sequence ID" value="KAF9483537.1"/>
    <property type="molecule type" value="Genomic_DNA"/>
</dbReference>
<protein>
    <recommendedName>
        <fullName evidence="3">Cofilin</fullName>
    </recommendedName>
    <alternativeName>
        <fullName evidence="5">Actin-depolymerizing factor 1</fullName>
    </alternativeName>
</protein>
<evidence type="ECO:0000256" key="2">
    <source>
        <dbReference type="ARBA" id="ARBA00006844"/>
    </source>
</evidence>
<evidence type="ECO:0000256" key="4">
    <source>
        <dbReference type="ARBA" id="ARBA00023203"/>
    </source>
</evidence>
<comment type="subcellular location">
    <subcellularLocation>
        <location evidence="1">Nucleus matrix</location>
    </subcellularLocation>
</comment>
<keyword evidence="4" id="KW-0009">Actin-binding</keyword>
<evidence type="ECO:0000313" key="7">
    <source>
        <dbReference type="EMBL" id="KAF9483537.1"/>
    </source>
</evidence>
<dbReference type="Proteomes" id="UP000807469">
    <property type="component" value="Unassembled WGS sequence"/>
</dbReference>
<dbReference type="SUPFAM" id="SSF55753">
    <property type="entry name" value="Actin depolymerizing proteins"/>
    <property type="match status" value="1"/>
</dbReference>
<name>A0A9P5Z8E9_9AGAR</name>
<dbReference type="Gene3D" id="3.40.20.10">
    <property type="entry name" value="Severin"/>
    <property type="match status" value="1"/>
</dbReference>
<evidence type="ECO:0000256" key="5">
    <source>
        <dbReference type="ARBA" id="ARBA00032427"/>
    </source>
</evidence>
<reference evidence="7" key="1">
    <citation type="submission" date="2020-11" db="EMBL/GenBank/DDBJ databases">
        <authorList>
            <consortium name="DOE Joint Genome Institute"/>
            <person name="Ahrendt S."/>
            <person name="Riley R."/>
            <person name="Andreopoulos W."/>
            <person name="Labutti K."/>
            <person name="Pangilinan J."/>
            <person name="Ruiz-Duenas F.J."/>
            <person name="Barrasa J.M."/>
            <person name="Sanchez-Garcia M."/>
            <person name="Camarero S."/>
            <person name="Miyauchi S."/>
            <person name="Serrano A."/>
            <person name="Linde D."/>
            <person name="Babiker R."/>
            <person name="Drula E."/>
            <person name="Ayuso-Fernandez I."/>
            <person name="Pacheco R."/>
            <person name="Padilla G."/>
            <person name="Ferreira P."/>
            <person name="Barriuso J."/>
            <person name="Kellner H."/>
            <person name="Castanera R."/>
            <person name="Alfaro M."/>
            <person name="Ramirez L."/>
            <person name="Pisabarro A.G."/>
            <person name="Kuo A."/>
            <person name="Tritt A."/>
            <person name="Lipzen A."/>
            <person name="He G."/>
            <person name="Yan M."/>
            <person name="Ng V."/>
            <person name="Cullen D."/>
            <person name="Martin F."/>
            <person name="Rosso M.-N."/>
            <person name="Henrissat B."/>
            <person name="Hibbett D."/>
            <person name="Martinez A.T."/>
            <person name="Grigoriev I.V."/>
        </authorList>
    </citation>
    <scope>NUCLEOTIDE SEQUENCE</scope>
    <source>
        <strain evidence="7">CIRM-BRFM 674</strain>
    </source>
</reference>
<dbReference type="GO" id="GO:0003779">
    <property type="term" value="F:actin binding"/>
    <property type="evidence" value="ECO:0007669"/>
    <property type="project" value="UniProtKB-KW"/>
</dbReference>
<gene>
    <name evidence="7" type="ORF">BDN70DRAFT_827230</name>
</gene>
<dbReference type="CDD" id="cd11286">
    <property type="entry name" value="ADF_cofilin_like"/>
    <property type="match status" value="1"/>
</dbReference>
<dbReference type="InterPro" id="IPR029006">
    <property type="entry name" value="ADF-H/Gelsolin-like_dom_sf"/>
</dbReference>
<dbReference type="GO" id="GO:0030042">
    <property type="term" value="P:actin filament depolymerization"/>
    <property type="evidence" value="ECO:0007669"/>
    <property type="project" value="InterPro"/>
</dbReference>
<dbReference type="OrthoDB" id="10249245at2759"/>
<dbReference type="GO" id="GO:0016363">
    <property type="term" value="C:nuclear matrix"/>
    <property type="evidence" value="ECO:0007669"/>
    <property type="project" value="UniProtKB-SubCell"/>
</dbReference>
<dbReference type="Pfam" id="PF00241">
    <property type="entry name" value="Cofilin_ADF"/>
    <property type="match status" value="1"/>
</dbReference>
<evidence type="ECO:0000259" key="6">
    <source>
        <dbReference type="PROSITE" id="PS51263"/>
    </source>
</evidence>
<dbReference type="PANTHER" id="PTHR11913">
    <property type="entry name" value="COFILIN-RELATED"/>
    <property type="match status" value="1"/>
</dbReference>
<dbReference type="GO" id="GO:0015629">
    <property type="term" value="C:actin cytoskeleton"/>
    <property type="evidence" value="ECO:0007669"/>
    <property type="project" value="InterPro"/>
</dbReference>
<feature type="domain" description="ADF-H" evidence="6">
    <location>
        <begin position="4"/>
        <end position="135"/>
    </location>
</feature>
<comment type="similarity">
    <text evidence="2">Belongs to the actin-binding proteins ADF family.</text>
</comment>
<proteinExistence type="inferred from homology"/>
<dbReference type="AlphaFoldDB" id="A0A9P5Z8E9"/>
<keyword evidence="8" id="KW-1185">Reference proteome</keyword>
<sequence length="138" mass="15782">MASGVAVNDQVLEAFQDLKLKHKYKYIIFNLNSSLTEIVVEKTSDQKDYDDFISDLPETECRWAIYDFEFEKEGGGKRNKIIFISWSPDDAKIKQKMVFASSRDALKRSLTGVAVEIQGTDYSEVSHEYVLDKANRGN</sequence>
<dbReference type="InterPro" id="IPR017904">
    <property type="entry name" value="ADF/Cofilin"/>
</dbReference>
<evidence type="ECO:0000313" key="8">
    <source>
        <dbReference type="Proteomes" id="UP000807469"/>
    </source>
</evidence>
<evidence type="ECO:0000256" key="3">
    <source>
        <dbReference type="ARBA" id="ARBA00015630"/>
    </source>
</evidence>
<accession>A0A9P5Z8E9</accession>
<dbReference type="InterPro" id="IPR002108">
    <property type="entry name" value="ADF-H"/>
</dbReference>
<evidence type="ECO:0000256" key="1">
    <source>
        <dbReference type="ARBA" id="ARBA00004109"/>
    </source>
</evidence>
<dbReference type="SMART" id="SM00102">
    <property type="entry name" value="ADF"/>
    <property type="match status" value="1"/>
</dbReference>
<dbReference type="PROSITE" id="PS51263">
    <property type="entry name" value="ADF_H"/>
    <property type="match status" value="1"/>
</dbReference>
<organism evidence="7 8">
    <name type="scientific">Pholiota conissans</name>
    <dbReference type="NCBI Taxonomy" id="109636"/>
    <lineage>
        <taxon>Eukaryota</taxon>
        <taxon>Fungi</taxon>
        <taxon>Dikarya</taxon>
        <taxon>Basidiomycota</taxon>
        <taxon>Agaricomycotina</taxon>
        <taxon>Agaricomycetes</taxon>
        <taxon>Agaricomycetidae</taxon>
        <taxon>Agaricales</taxon>
        <taxon>Agaricineae</taxon>
        <taxon>Strophariaceae</taxon>
        <taxon>Pholiota</taxon>
    </lineage>
</organism>